<dbReference type="AlphaFoldDB" id="A0A6P8YTU5"/>
<evidence type="ECO:0000259" key="6">
    <source>
        <dbReference type="PROSITE" id="PS50853"/>
    </source>
</evidence>
<feature type="domain" description="Fibronectin type-III" evidence="6">
    <location>
        <begin position="127"/>
        <end position="226"/>
    </location>
</feature>
<dbReference type="InterPro" id="IPR002889">
    <property type="entry name" value="WSC_carb-bd"/>
</dbReference>
<dbReference type="PANTHER" id="PTHR24416">
    <property type="entry name" value="TYROSINE-PROTEIN KINASE RECEPTOR"/>
    <property type="match status" value="1"/>
</dbReference>
<dbReference type="InterPro" id="IPR001245">
    <property type="entry name" value="Ser-Thr/Tyr_kinase_cat_dom"/>
</dbReference>
<reference evidence="9" key="1">
    <citation type="submission" date="2025-08" db="UniProtKB">
        <authorList>
            <consortium name="RefSeq"/>
        </authorList>
    </citation>
    <scope>IDENTIFICATION</scope>
    <source>
        <tissue evidence="9">Total insect</tissue>
    </source>
</reference>
<organism evidence="9">
    <name type="scientific">Thrips palmi</name>
    <name type="common">Melon thrips</name>
    <dbReference type="NCBI Taxonomy" id="161013"/>
    <lineage>
        <taxon>Eukaryota</taxon>
        <taxon>Metazoa</taxon>
        <taxon>Ecdysozoa</taxon>
        <taxon>Arthropoda</taxon>
        <taxon>Hexapoda</taxon>
        <taxon>Insecta</taxon>
        <taxon>Pterygota</taxon>
        <taxon>Neoptera</taxon>
        <taxon>Paraneoptera</taxon>
        <taxon>Thysanoptera</taxon>
        <taxon>Terebrantia</taxon>
        <taxon>Thripoidea</taxon>
        <taxon>Thripidae</taxon>
        <taxon>Thrips</taxon>
    </lineage>
</organism>
<keyword evidence="8" id="KW-1185">Reference proteome</keyword>
<accession>A0A6P8YTU5</accession>
<dbReference type="GO" id="GO:0004714">
    <property type="term" value="F:transmembrane receptor protein tyrosine kinase activity"/>
    <property type="evidence" value="ECO:0007669"/>
    <property type="project" value="TreeGrafter"/>
</dbReference>
<feature type="signal peptide" evidence="4">
    <location>
        <begin position="1"/>
        <end position="24"/>
    </location>
</feature>
<dbReference type="Pfam" id="PF00041">
    <property type="entry name" value="fn3"/>
    <property type="match status" value="1"/>
</dbReference>
<dbReference type="SUPFAM" id="SSF56112">
    <property type="entry name" value="Protein kinase-like (PK-like)"/>
    <property type="match status" value="1"/>
</dbReference>
<keyword evidence="9" id="KW-0418">Kinase</keyword>
<dbReference type="GeneID" id="117645093"/>
<evidence type="ECO:0000256" key="1">
    <source>
        <dbReference type="ARBA" id="ARBA00004167"/>
    </source>
</evidence>
<dbReference type="Gene3D" id="3.30.200.20">
    <property type="entry name" value="Phosphorylase Kinase, domain 1"/>
    <property type="match status" value="1"/>
</dbReference>
<keyword evidence="3" id="KW-1133">Transmembrane helix</keyword>
<keyword evidence="4" id="KW-0732">Signal</keyword>
<feature type="chain" id="PRO_5027962860" evidence="4">
    <location>
        <begin position="25"/>
        <end position="762"/>
    </location>
</feature>
<dbReference type="Gene3D" id="1.10.510.10">
    <property type="entry name" value="Transferase(Phosphotransferase) domain 1"/>
    <property type="match status" value="1"/>
</dbReference>
<protein>
    <submittedName>
        <fullName evidence="9">Tyrosine-protein kinase Wsck</fullName>
    </submittedName>
</protein>
<evidence type="ECO:0000259" key="7">
    <source>
        <dbReference type="PROSITE" id="PS51212"/>
    </source>
</evidence>
<feature type="domain" description="Protein kinase" evidence="5">
    <location>
        <begin position="461"/>
        <end position="732"/>
    </location>
</feature>
<dbReference type="InterPro" id="IPR036116">
    <property type="entry name" value="FN3_sf"/>
</dbReference>
<evidence type="ECO:0000313" key="8">
    <source>
        <dbReference type="Proteomes" id="UP000515158"/>
    </source>
</evidence>
<evidence type="ECO:0000256" key="2">
    <source>
        <dbReference type="ARBA" id="ARBA00023180"/>
    </source>
</evidence>
<proteinExistence type="predicted"/>
<evidence type="ECO:0000259" key="5">
    <source>
        <dbReference type="PROSITE" id="PS50011"/>
    </source>
</evidence>
<evidence type="ECO:0000313" key="9">
    <source>
        <dbReference type="RefSeq" id="XP_034240900.1"/>
    </source>
</evidence>
<dbReference type="OrthoDB" id="9943809at2759"/>
<dbReference type="Pfam" id="PF07714">
    <property type="entry name" value="PK_Tyr_Ser-Thr"/>
    <property type="match status" value="1"/>
</dbReference>
<gene>
    <name evidence="9" type="primary">LOC117645093</name>
</gene>
<dbReference type="GO" id="GO:0005886">
    <property type="term" value="C:plasma membrane"/>
    <property type="evidence" value="ECO:0007669"/>
    <property type="project" value="TreeGrafter"/>
</dbReference>
<feature type="transmembrane region" description="Helical" evidence="3">
    <location>
        <begin position="379"/>
        <end position="400"/>
    </location>
</feature>
<keyword evidence="9" id="KW-0808">Transferase</keyword>
<dbReference type="SMART" id="SM00321">
    <property type="entry name" value="WSC"/>
    <property type="match status" value="1"/>
</dbReference>
<dbReference type="PRINTS" id="PR00109">
    <property type="entry name" value="TYRKINASE"/>
</dbReference>
<keyword evidence="3" id="KW-0472">Membrane</keyword>
<dbReference type="Proteomes" id="UP000515158">
    <property type="component" value="Unplaced"/>
</dbReference>
<dbReference type="PROSITE" id="PS50011">
    <property type="entry name" value="PROTEIN_KINASE_DOM"/>
    <property type="match status" value="1"/>
</dbReference>
<dbReference type="PANTHER" id="PTHR24416:SF622">
    <property type="entry name" value="PROTEIN KINASE DOMAIN-CONTAINING PROTEIN"/>
    <property type="match status" value="1"/>
</dbReference>
<dbReference type="InterPro" id="IPR000719">
    <property type="entry name" value="Prot_kinase_dom"/>
</dbReference>
<feature type="domain" description="WSC" evidence="7">
    <location>
        <begin position="28"/>
        <end position="121"/>
    </location>
</feature>
<name>A0A6P8YTU5_THRPL</name>
<evidence type="ECO:0000256" key="4">
    <source>
        <dbReference type="SAM" id="SignalP"/>
    </source>
</evidence>
<dbReference type="GO" id="GO:0007169">
    <property type="term" value="P:cell surface receptor protein tyrosine kinase signaling pathway"/>
    <property type="evidence" value="ECO:0007669"/>
    <property type="project" value="TreeGrafter"/>
</dbReference>
<dbReference type="SUPFAM" id="SSF49265">
    <property type="entry name" value="Fibronectin type III"/>
    <property type="match status" value="1"/>
</dbReference>
<dbReference type="InterPro" id="IPR011009">
    <property type="entry name" value="Kinase-like_dom_sf"/>
</dbReference>
<dbReference type="PROSITE" id="PS50853">
    <property type="entry name" value="FN3"/>
    <property type="match status" value="1"/>
</dbReference>
<dbReference type="SMART" id="SM00060">
    <property type="entry name" value="FN3"/>
    <property type="match status" value="1"/>
</dbReference>
<dbReference type="PROSITE" id="PS51212">
    <property type="entry name" value="WSC"/>
    <property type="match status" value="1"/>
</dbReference>
<dbReference type="RefSeq" id="XP_034240900.1">
    <property type="nucleotide sequence ID" value="XM_034385009.1"/>
</dbReference>
<sequence length="762" mass="84486">MEKRPFSFICWTTFFSLVLNSAYGQEASSTPLGCYKDSSDRTDFSFLSPKSDAGEYVGACVQECLKNFFRYAALRNGEQCACGSKFGSFGEADEHQCDKPCRRNSSQICGGAFASSVYDTGQKVPGPPVGLMVNDVTETQFHVSWGPPTASNGVIRSYTVTAELTKTFSAMQLPPQMSWTYTSDVRSADVLDLHPGSEYRVSVQAVSDQGESVPAQLFVETHIGYPLQPGQPKILMKLVPDGRIVIQFSEASSDNGPITGYRVIVTCSIAQLNENIMPNYYDAVKKGITYYVAAQLDADAWMRNFTVGDGLRYGGFDNVRLKFGDECRPEDVLIIIGAVSSRGNQTLISYSNSNMDYENVLVIRRTSEPLKEEGLESGLIVAIVVCSVLLVLVVIAYFAARHFAPQRRGASRMEDPQEMSLQGPMIEVENYGYLPEEEENRVDHYDRLKKVLWDIPRNFLDIKDVLLGSGEFGPFMKGTVLQNSYPTPTSVQCIEDGALSSTTKRSMLKELATLINCGTANHANVIRLIGTCETPDMLYVVLEHHPATLKDILLESRTLERPGQGFERDLSSVCSLPQQAFLQIGIGISQGMAHLASNKVIHKQLAACSVLMADGMVPKISNFGIAKCNRPNTIADFTRWTAREIFRSQHFTVKSDVWAMGCLLWEMAALGGTLYQNIPTAEVASRVMRGLRPPHLAHVSDDLYQLMLQCWQLDLDERPDFSEITASLCELINDSETHLDWSVVPGFRYEQYSSELETSLQG</sequence>
<evidence type="ECO:0000256" key="3">
    <source>
        <dbReference type="SAM" id="Phobius"/>
    </source>
</evidence>
<dbReference type="CTD" id="318600"/>
<keyword evidence="2" id="KW-0325">Glycoprotein</keyword>
<dbReference type="CDD" id="cd00063">
    <property type="entry name" value="FN3"/>
    <property type="match status" value="1"/>
</dbReference>
<keyword evidence="3" id="KW-0812">Transmembrane</keyword>
<dbReference type="Pfam" id="PF01822">
    <property type="entry name" value="WSC"/>
    <property type="match status" value="1"/>
</dbReference>
<dbReference type="InterPro" id="IPR050122">
    <property type="entry name" value="RTK"/>
</dbReference>
<dbReference type="InParanoid" id="A0A6P8YTU5"/>
<dbReference type="InterPro" id="IPR013783">
    <property type="entry name" value="Ig-like_fold"/>
</dbReference>
<comment type="subcellular location">
    <subcellularLocation>
        <location evidence="1">Membrane</location>
        <topology evidence="1">Single-pass membrane protein</topology>
    </subcellularLocation>
</comment>
<dbReference type="InterPro" id="IPR003961">
    <property type="entry name" value="FN3_dom"/>
</dbReference>
<dbReference type="Gene3D" id="2.60.40.10">
    <property type="entry name" value="Immunoglobulins"/>
    <property type="match status" value="1"/>
</dbReference>
<dbReference type="GO" id="GO:0005524">
    <property type="term" value="F:ATP binding"/>
    <property type="evidence" value="ECO:0007669"/>
    <property type="project" value="InterPro"/>
</dbReference>
<dbReference type="GO" id="GO:0043235">
    <property type="term" value="C:receptor complex"/>
    <property type="evidence" value="ECO:0007669"/>
    <property type="project" value="TreeGrafter"/>
</dbReference>
<dbReference type="KEGG" id="tpal:117645093"/>